<evidence type="ECO:0000256" key="4">
    <source>
        <dbReference type="ARBA" id="ARBA00022741"/>
    </source>
</evidence>
<dbReference type="GO" id="GO:0005829">
    <property type="term" value="C:cytosol"/>
    <property type="evidence" value="ECO:0007669"/>
    <property type="project" value="TreeGrafter"/>
</dbReference>
<dbReference type="InterPro" id="IPR002310">
    <property type="entry name" value="Gly-tRNA_ligase_asu"/>
</dbReference>
<comment type="caution">
    <text evidence="9">The sequence shown here is derived from an EMBL/GenBank/DDBJ whole genome shotgun (WGS) entry which is preliminary data.</text>
</comment>
<dbReference type="Pfam" id="PF02091">
    <property type="entry name" value="tRNA-synt_2e"/>
    <property type="match status" value="1"/>
</dbReference>
<keyword evidence="5" id="KW-0067">ATP-binding</keyword>
<proteinExistence type="inferred from homology"/>
<evidence type="ECO:0000256" key="1">
    <source>
        <dbReference type="ARBA" id="ARBA00008226"/>
    </source>
</evidence>
<comment type="catalytic activity">
    <reaction evidence="8">
        <text>tRNA(Gly) + glycine + ATP = glycyl-tRNA(Gly) + AMP + diphosphate</text>
        <dbReference type="Rhea" id="RHEA:16013"/>
        <dbReference type="Rhea" id="RHEA-COMP:9664"/>
        <dbReference type="Rhea" id="RHEA-COMP:9683"/>
        <dbReference type="ChEBI" id="CHEBI:30616"/>
        <dbReference type="ChEBI" id="CHEBI:33019"/>
        <dbReference type="ChEBI" id="CHEBI:57305"/>
        <dbReference type="ChEBI" id="CHEBI:78442"/>
        <dbReference type="ChEBI" id="CHEBI:78522"/>
        <dbReference type="ChEBI" id="CHEBI:456215"/>
        <dbReference type="EC" id="6.1.1.14"/>
    </reaction>
</comment>
<dbReference type="PANTHER" id="PTHR30075:SF2">
    <property type="entry name" value="GLYCINE--TRNA LIGASE, CHLOROPLASTIC_MITOCHONDRIAL 2"/>
    <property type="match status" value="1"/>
</dbReference>
<dbReference type="EC" id="6.1.1.14" evidence="2"/>
<sequence>MHFAELGGDCVNFQSVIATLHLFWGNQDCLIAQPYDIEKGAGTKNPHTFLRALGPEPWAFI</sequence>
<accession>A0A367Q4N2</accession>
<organism evidence="9 10">
    <name type="scientific">Nostoc minutum NIES-26</name>
    <dbReference type="NCBI Taxonomy" id="1844469"/>
    <lineage>
        <taxon>Bacteria</taxon>
        <taxon>Bacillati</taxon>
        <taxon>Cyanobacteriota</taxon>
        <taxon>Cyanophyceae</taxon>
        <taxon>Nostocales</taxon>
        <taxon>Nostocaceae</taxon>
        <taxon>Nostoc</taxon>
    </lineage>
</organism>
<evidence type="ECO:0000256" key="6">
    <source>
        <dbReference type="ARBA" id="ARBA00022917"/>
    </source>
</evidence>
<evidence type="ECO:0000256" key="2">
    <source>
        <dbReference type="ARBA" id="ARBA00012829"/>
    </source>
</evidence>
<dbReference type="InterPro" id="IPR045864">
    <property type="entry name" value="aa-tRNA-synth_II/BPL/LPL"/>
</dbReference>
<keyword evidence="7" id="KW-0030">Aminoacyl-tRNA synthetase</keyword>
<keyword evidence="3" id="KW-0436">Ligase</keyword>
<comment type="similarity">
    <text evidence="1">Belongs to the class-II aminoacyl-tRNA synthetase family.</text>
</comment>
<dbReference type="GO" id="GO:0005524">
    <property type="term" value="F:ATP binding"/>
    <property type="evidence" value="ECO:0007669"/>
    <property type="project" value="UniProtKB-KW"/>
</dbReference>
<evidence type="ECO:0000313" key="10">
    <source>
        <dbReference type="Proteomes" id="UP000252107"/>
    </source>
</evidence>
<dbReference type="AlphaFoldDB" id="A0A367Q4N2"/>
<evidence type="ECO:0000313" key="9">
    <source>
        <dbReference type="EMBL" id="RCJ18730.1"/>
    </source>
</evidence>
<dbReference type="Proteomes" id="UP000252107">
    <property type="component" value="Unassembled WGS sequence"/>
</dbReference>
<dbReference type="SUPFAM" id="SSF55681">
    <property type="entry name" value="Class II aaRS and biotin synthetases"/>
    <property type="match status" value="1"/>
</dbReference>
<dbReference type="EMBL" id="LXQD01000345">
    <property type="protein sequence ID" value="RCJ18730.1"/>
    <property type="molecule type" value="Genomic_DNA"/>
</dbReference>
<dbReference type="InterPro" id="IPR006194">
    <property type="entry name" value="Gly-tRNA-synth_heterodimer"/>
</dbReference>
<dbReference type="GO" id="GO:0004820">
    <property type="term" value="F:glycine-tRNA ligase activity"/>
    <property type="evidence" value="ECO:0007669"/>
    <property type="project" value="UniProtKB-EC"/>
</dbReference>
<keyword evidence="10" id="KW-1185">Reference proteome</keyword>
<evidence type="ECO:0000256" key="5">
    <source>
        <dbReference type="ARBA" id="ARBA00022840"/>
    </source>
</evidence>
<gene>
    <name evidence="9" type="ORF">A6770_32715</name>
</gene>
<evidence type="ECO:0000256" key="7">
    <source>
        <dbReference type="ARBA" id="ARBA00023146"/>
    </source>
</evidence>
<name>A0A367Q4N2_9NOSO</name>
<reference evidence="9" key="1">
    <citation type="submission" date="2016-04" db="EMBL/GenBank/DDBJ databases">
        <authorList>
            <person name="Tabuchi Yagui T.R."/>
        </authorList>
    </citation>
    <scope>NUCLEOTIDE SEQUENCE [LARGE SCALE GENOMIC DNA]</scope>
    <source>
        <strain evidence="9">NIES-26</strain>
    </source>
</reference>
<dbReference type="Gene3D" id="3.30.930.10">
    <property type="entry name" value="Bira Bifunctional Protein, Domain 2"/>
    <property type="match status" value="1"/>
</dbReference>
<keyword evidence="6" id="KW-0648">Protein biosynthesis</keyword>
<keyword evidence="4" id="KW-0547">Nucleotide-binding</keyword>
<dbReference type="PROSITE" id="PS50861">
    <property type="entry name" value="AA_TRNA_LIGASE_II_GLYAB"/>
    <property type="match status" value="1"/>
</dbReference>
<protein>
    <recommendedName>
        <fullName evidence="2">glycine--tRNA ligase</fullName>
        <ecNumber evidence="2">6.1.1.14</ecNumber>
    </recommendedName>
</protein>
<dbReference type="GO" id="GO:0006426">
    <property type="term" value="P:glycyl-tRNA aminoacylation"/>
    <property type="evidence" value="ECO:0007669"/>
    <property type="project" value="InterPro"/>
</dbReference>
<evidence type="ECO:0000256" key="3">
    <source>
        <dbReference type="ARBA" id="ARBA00022598"/>
    </source>
</evidence>
<dbReference type="PANTHER" id="PTHR30075">
    <property type="entry name" value="GLYCYL-TRNA SYNTHETASE"/>
    <property type="match status" value="1"/>
</dbReference>
<evidence type="ECO:0000256" key="8">
    <source>
        <dbReference type="ARBA" id="ARBA00047937"/>
    </source>
</evidence>